<sequence>MEKERNYGIDLLKIIAMLMIVIIHTQGHGGILFSGILPYTQETFFYSNYAASLLIESFIFPAVNCYALITGYVNWNRKIRYYKLAIFWIQILFYMISIASIYSIVEDSFDQTIWFNAFFPIMSYQYWYMTAYVGVFLLMPILNAYIQNTEKKALLWHLLLLFIFMSVLPLFFSHQGDPFIFNSGYSTFWLVLMYLAGGVISKCDLGLYISKAQSFIYYIFITVFSWGYKIIIDYLNTFAQANITVLNIFDYRTPTCILSAIFLLFLFKKINVNKFIVQRIISLLSSTTLGVYLIHEHPIVRYNIIRDYARDFVNFPTYKMVMYILLGSITIYITCTVIDFFRLQLFRFIKIEKSLKTIELKLSSLFLR</sequence>
<dbReference type="AlphaFoldDB" id="A0A369ZAT8"/>
<dbReference type="Pfam" id="PF01757">
    <property type="entry name" value="Acyl_transf_3"/>
    <property type="match status" value="1"/>
</dbReference>
<gene>
    <name evidence="9" type="ORF">DPV98_09105</name>
</gene>
<evidence type="ECO:0000313" key="9">
    <source>
        <dbReference type="EMBL" id="RDF00717.1"/>
    </source>
</evidence>
<comment type="subcellular location">
    <subcellularLocation>
        <location evidence="1">Cell membrane</location>
        <topology evidence="1">Multi-pass membrane protein</topology>
    </subcellularLocation>
</comment>
<feature type="transmembrane region" description="Helical" evidence="7">
    <location>
        <begin position="125"/>
        <end position="146"/>
    </location>
</feature>
<feature type="transmembrane region" description="Helical" evidence="7">
    <location>
        <begin position="280"/>
        <end position="300"/>
    </location>
</feature>
<feature type="domain" description="Acyltransferase 3" evidence="8">
    <location>
        <begin position="6"/>
        <end position="338"/>
    </location>
</feature>
<keyword evidence="4 7" id="KW-0812">Transmembrane</keyword>
<organism evidence="9 10">
    <name type="scientific">Haemophilus parahaemolyticus</name>
    <dbReference type="NCBI Taxonomy" id="735"/>
    <lineage>
        <taxon>Bacteria</taxon>
        <taxon>Pseudomonadati</taxon>
        <taxon>Pseudomonadota</taxon>
        <taxon>Gammaproteobacteria</taxon>
        <taxon>Pasteurellales</taxon>
        <taxon>Pasteurellaceae</taxon>
        <taxon>Haemophilus</taxon>
    </lineage>
</organism>
<dbReference type="PANTHER" id="PTHR40074:SF2">
    <property type="entry name" value="O-ACETYLTRANSFERASE WECH"/>
    <property type="match status" value="1"/>
</dbReference>
<dbReference type="EMBL" id="QEQD01000010">
    <property type="protein sequence ID" value="RDF00717.1"/>
    <property type="molecule type" value="Genomic_DNA"/>
</dbReference>
<reference evidence="9 10" key="1">
    <citation type="submission" date="2018-05" db="EMBL/GenBank/DDBJ databases">
        <title>Draft Genome Sequences for a Diverse set of 7 Haemophilus Species.</title>
        <authorList>
            <person name="Nichols M."/>
            <person name="Topaz N."/>
            <person name="Wang X."/>
            <person name="Wang X."/>
            <person name="Boxrud D."/>
        </authorList>
    </citation>
    <scope>NUCLEOTIDE SEQUENCE [LARGE SCALE GENOMIC DNA]</scope>
    <source>
        <strain evidence="9 10">C2010039593</strain>
    </source>
</reference>
<feature type="transmembrane region" description="Helical" evidence="7">
    <location>
        <begin position="81"/>
        <end position="105"/>
    </location>
</feature>
<evidence type="ECO:0000256" key="6">
    <source>
        <dbReference type="ARBA" id="ARBA00023136"/>
    </source>
</evidence>
<accession>A0A369ZAT8</accession>
<evidence type="ECO:0000256" key="2">
    <source>
        <dbReference type="ARBA" id="ARBA00007400"/>
    </source>
</evidence>
<feature type="transmembrane region" description="Helical" evidence="7">
    <location>
        <begin position="251"/>
        <end position="268"/>
    </location>
</feature>
<dbReference type="PANTHER" id="PTHR40074">
    <property type="entry name" value="O-ACETYLTRANSFERASE WECH"/>
    <property type="match status" value="1"/>
</dbReference>
<feature type="transmembrane region" description="Helical" evidence="7">
    <location>
        <begin position="215"/>
        <end position="231"/>
    </location>
</feature>
<evidence type="ECO:0000256" key="5">
    <source>
        <dbReference type="ARBA" id="ARBA00022989"/>
    </source>
</evidence>
<dbReference type="GO" id="GO:0016413">
    <property type="term" value="F:O-acetyltransferase activity"/>
    <property type="evidence" value="ECO:0007669"/>
    <property type="project" value="TreeGrafter"/>
</dbReference>
<feature type="transmembrane region" description="Helical" evidence="7">
    <location>
        <begin position="184"/>
        <end position="203"/>
    </location>
</feature>
<comment type="similarity">
    <text evidence="2">Belongs to the acyltransferase 3 family.</text>
</comment>
<keyword evidence="5 7" id="KW-1133">Transmembrane helix</keyword>
<comment type="caution">
    <text evidence="9">The sequence shown here is derived from an EMBL/GenBank/DDBJ whole genome shotgun (WGS) entry which is preliminary data.</text>
</comment>
<dbReference type="GO" id="GO:0009246">
    <property type="term" value="P:enterobacterial common antigen biosynthetic process"/>
    <property type="evidence" value="ECO:0007669"/>
    <property type="project" value="TreeGrafter"/>
</dbReference>
<feature type="transmembrane region" description="Helical" evidence="7">
    <location>
        <begin position="320"/>
        <end position="341"/>
    </location>
</feature>
<feature type="transmembrane region" description="Helical" evidence="7">
    <location>
        <begin position="49"/>
        <end position="69"/>
    </location>
</feature>
<evidence type="ECO:0000256" key="3">
    <source>
        <dbReference type="ARBA" id="ARBA00022475"/>
    </source>
</evidence>
<evidence type="ECO:0000256" key="7">
    <source>
        <dbReference type="SAM" id="Phobius"/>
    </source>
</evidence>
<evidence type="ECO:0000256" key="1">
    <source>
        <dbReference type="ARBA" id="ARBA00004651"/>
    </source>
</evidence>
<dbReference type="InterPro" id="IPR002656">
    <property type="entry name" value="Acyl_transf_3_dom"/>
</dbReference>
<name>A0A369ZAT8_HAEPH</name>
<dbReference type="Proteomes" id="UP000253999">
    <property type="component" value="Unassembled WGS sequence"/>
</dbReference>
<keyword evidence="9" id="KW-0012">Acyltransferase</keyword>
<dbReference type="RefSeq" id="WP_111313474.1">
    <property type="nucleotide sequence ID" value="NZ_QEQD01000010.1"/>
</dbReference>
<feature type="transmembrane region" description="Helical" evidence="7">
    <location>
        <begin position="153"/>
        <end position="172"/>
    </location>
</feature>
<protein>
    <submittedName>
        <fullName evidence="9">Acyltransferase</fullName>
    </submittedName>
</protein>
<proteinExistence type="inferred from homology"/>
<dbReference type="GO" id="GO:0005886">
    <property type="term" value="C:plasma membrane"/>
    <property type="evidence" value="ECO:0007669"/>
    <property type="project" value="UniProtKB-SubCell"/>
</dbReference>
<evidence type="ECO:0000313" key="10">
    <source>
        <dbReference type="Proteomes" id="UP000253999"/>
    </source>
</evidence>
<evidence type="ECO:0000256" key="4">
    <source>
        <dbReference type="ARBA" id="ARBA00022692"/>
    </source>
</evidence>
<feature type="transmembrane region" description="Helical" evidence="7">
    <location>
        <begin position="12"/>
        <end position="37"/>
    </location>
</feature>
<keyword evidence="9" id="KW-0808">Transferase</keyword>
<keyword evidence="6 7" id="KW-0472">Membrane</keyword>
<keyword evidence="3" id="KW-1003">Cell membrane</keyword>
<evidence type="ECO:0000259" key="8">
    <source>
        <dbReference type="Pfam" id="PF01757"/>
    </source>
</evidence>